<dbReference type="SUPFAM" id="SSF102400">
    <property type="entry name" value="DNA polymerase III chi subunit"/>
    <property type="match status" value="1"/>
</dbReference>
<organism evidence="2 3">
    <name type="scientific">Marinobacter xiaoshiensis</name>
    <dbReference type="NCBI Taxonomy" id="3073652"/>
    <lineage>
        <taxon>Bacteria</taxon>
        <taxon>Pseudomonadati</taxon>
        <taxon>Pseudomonadota</taxon>
        <taxon>Gammaproteobacteria</taxon>
        <taxon>Pseudomonadales</taxon>
        <taxon>Marinobacteraceae</taxon>
        <taxon>Marinobacter</taxon>
    </lineage>
</organism>
<dbReference type="InterPro" id="IPR007459">
    <property type="entry name" value="DNA_pol3_chi"/>
</dbReference>
<evidence type="ECO:0000256" key="1">
    <source>
        <dbReference type="SAM" id="MobiDB-lite"/>
    </source>
</evidence>
<comment type="caution">
    <text evidence="2">The sequence shown here is derived from an EMBL/GenBank/DDBJ whole genome shotgun (WGS) entry which is preliminary data.</text>
</comment>
<feature type="region of interest" description="Disordered" evidence="1">
    <location>
        <begin position="1"/>
        <end position="21"/>
    </location>
</feature>
<protein>
    <submittedName>
        <fullName evidence="2">DNA polymerase III subunit chi</fullName>
        <ecNumber evidence="2">2.7.7.7</ecNumber>
    </submittedName>
</protein>
<dbReference type="EMBL" id="JAVMBO010000010">
    <property type="protein sequence ID" value="MDS1310182.1"/>
    <property type="molecule type" value="Genomic_DNA"/>
</dbReference>
<accession>A0ABU2HGJ8</accession>
<dbReference type="PANTHER" id="PTHR38767:SF1">
    <property type="entry name" value="DNA POLYMERASE III SUBUNIT CHI"/>
    <property type="match status" value="1"/>
</dbReference>
<dbReference type="Pfam" id="PF04364">
    <property type="entry name" value="DNA_pol3_chi"/>
    <property type="match status" value="1"/>
</dbReference>
<keyword evidence="2" id="KW-0808">Transferase</keyword>
<keyword evidence="2" id="KW-0548">Nucleotidyltransferase</keyword>
<name>A0ABU2HGJ8_9GAMM</name>
<keyword evidence="3" id="KW-1185">Reference proteome</keyword>
<dbReference type="Proteomes" id="UP001267407">
    <property type="component" value="Unassembled WGS sequence"/>
</dbReference>
<dbReference type="InterPro" id="IPR036768">
    <property type="entry name" value="PolIII_chi_sf"/>
</dbReference>
<reference evidence="2" key="1">
    <citation type="submission" date="2023-09" db="EMBL/GenBank/DDBJ databases">
        <title>Marinobacter sediminicola sp. nov. and Marinobacter maritimum sp. nov., isolated from marine sediment.</title>
        <authorList>
            <person name="An J."/>
        </authorList>
    </citation>
    <scope>NUCLEOTIDE SEQUENCE</scope>
    <source>
        <strain evidence="2">F60267</strain>
    </source>
</reference>
<evidence type="ECO:0000313" key="3">
    <source>
        <dbReference type="Proteomes" id="UP001267407"/>
    </source>
</evidence>
<gene>
    <name evidence="2" type="ORF">RKA07_08710</name>
</gene>
<sequence>MMESNSLSQAGSPAAGNSRTASALEDKNQRYWFHILLQDTPAARNLHATKLVSKAWQQGDRVCIVCDSQQQADELDELIWNFSPDAFIPHSVIPDAATPCTDPVGILLCPPIAEDWDTVIILSQTLPANADQFKRLALVAHNDPVVLNQARSHFRQLRALGIEAQVYDQRSRS</sequence>
<dbReference type="Gene3D" id="3.40.50.10110">
    <property type="entry name" value="DNA polymerase III subunit chi"/>
    <property type="match status" value="1"/>
</dbReference>
<evidence type="ECO:0000313" key="2">
    <source>
        <dbReference type="EMBL" id="MDS1310182.1"/>
    </source>
</evidence>
<dbReference type="GO" id="GO:0003887">
    <property type="term" value="F:DNA-directed DNA polymerase activity"/>
    <property type="evidence" value="ECO:0007669"/>
    <property type="project" value="UniProtKB-EC"/>
</dbReference>
<dbReference type="EC" id="2.7.7.7" evidence="2"/>
<dbReference type="PANTHER" id="PTHR38767">
    <property type="entry name" value="DNA POLYMERASE III SUBUNIT CHI"/>
    <property type="match status" value="1"/>
</dbReference>
<proteinExistence type="predicted"/>